<sequence>MEDPALLRRFHAWLQPVPSPQDTIRLAFFQDALIVLDTNVLLSLYEYTAESREEVLTALGQVSGRLWMPYQVGLEFVRGRRSVLESRKRVLADASKSVNAKLTAARNAIIEAKDTVRAQLQKYARVPAEIDALQQLVSEAAVDEHLALYRDAFKVHLDMLKNGYDLTPVNVDSADPILPRIADLYGDRVGLQPDDQLLQQRLDEAVVFRFPNRIPPGFKDFDKGTPLKAAGDFLIWEEVIEQAALLPEGSRRVLFVSNDVKEDWYDTSNGKQRPWPAMLDEMHRRAGAELRLETPPDFYAGVGEYLNAALADNTYEEIRRVSETFTPVLDDGTVVTVRTAGDLAPPGDLPVIAYRSAGLTSSAVRSTMEALDSVFRLAQWWLIGVTAQLERREVTEGEPRVDIVAAVRGSDAPAPDWKPGTVLPSGEWIHRESSWIAPWFLDLLASAPPADRGVLSALASEQAAANRLPTG</sequence>
<comment type="caution">
    <text evidence="2">The sequence shown here is derived from an EMBL/GenBank/DDBJ whole genome shotgun (WGS) entry which is preliminary data.</text>
</comment>
<gene>
    <name evidence="2" type="ORF">ACFPIH_13115</name>
</gene>
<name>A0ABV9AM37_9ACTN</name>
<organism evidence="2 3">
    <name type="scientific">Streptomyces vulcanius</name>
    <dbReference type="NCBI Taxonomy" id="1441876"/>
    <lineage>
        <taxon>Bacteria</taxon>
        <taxon>Bacillati</taxon>
        <taxon>Actinomycetota</taxon>
        <taxon>Actinomycetes</taxon>
        <taxon>Kitasatosporales</taxon>
        <taxon>Streptomycetaceae</taxon>
        <taxon>Streptomyces</taxon>
    </lineage>
</organism>
<evidence type="ECO:0000259" key="1">
    <source>
        <dbReference type="Pfam" id="PF18476"/>
    </source>
</evidence>
<evidence type="ECO:0000313" key="2">
    <source>
        <dbReference type="EMBL" id="MFC4500462.1"/>
    </source>
</evidence>
<evidence type="ECO:0000313" key="3">
    <source>
        <dbReference type="Proteomes" id="UP001595839"/>
    </source>
</evidence>
<protein>
    <submittedName>
        <fullName evidence="2">PIN-like domain-containing protein</fullName>
    </submittedName>
</protein>
<accession>A0ABV9AM37</accession>
<proteinExistence type="predicted"/>
<dbReference type="EMBL" id="JBHSFK010000007">
    <property type="protein sequence ID" value="MFC4500462.1"/>
    <property type="molecule type" value="Genomic_DNA"/>
</dbReference>
<dbReference type="Pfam" id="PF18476">
    <property type="entry name" value="PIN_8"/>
    <property type="match status" value="1"/>
</dbReference>
<dbReference type="RefSeq" id="WP_381170279.1">
    <property type="nucleotide sequence ID" value="NZ_JBHSFK010000007.1"/>
</dbReference>
<keyword evidence="3" id="KW-1185">Reference proteome</keyword>
<reference evidence="3" key="1">
    <citation type="journal article" date="2019" name="Int. J. Syst. Evol. Microbiol.">
        <title>The Global Catalogue of Microorganisms (GCM) 10K type strain sequencing project: providing services to taxonomists for standard genome sequencing and annotation.</title>
        <authorList>
            <consortium name="The Broad Institute Genomics Platform"/>
            <consortium name="The Broad Institute Genome Sequencing Center for Infectious Disease"/>
            <person name="Wu L."/>
            <person name="Ma J."/>
        </authorList>
    </citation>
    <scope>NUCLEOTIDE SEQUENCE [LARGE SCALE GENOMIC DNA]</scope>
    <source>
        <strain evidence="3">CGMCC 4.7177</strain>
    </source>
</reference>
<dbReference type="Proteomes" id="UP001595839">
    <property type="component" value="Unassembled WGS sequence"/>
</dbReference>
<feature type="domain" description="PIN like" evidence="1">
    <location>
        <begin position="33"/>
        <end position="273"/>
    </location>
</feature>
<dbReference type="InterPro" id="IPR041578">
    <property type="entry name" value="PIN_8"/>
</dbReference>